<evidence type="ECO:0000256" key="8">
    <source>
        <dbReference type="ARBA" id="ARBA00022833"/>
    </source>
</evidence>
<dbReference type="InterPro" id="IPR012346">
    <property type="entry name" value="p53/RUNT-type_TF_DNA-bd_sf"/>
</dbReference>
<dbReference type="GO" id="GO:0051262">
    <property type="term" value="P:protein tetramerization"/>
    <property type="evidence" value="ECO:0007669"/>
    <property type="project" value="InterPro"/>
</dbReference>
<dbReference type="Proteomes" id="UP001046870">
    <property type="component" value="Chromosome 14"/>
</dbReference>
<keyword evidence="24" id="KW-1185">Reference proteome</keyword>
<feature type="domain" description="p53 tetramerisation" evidence="21">
    <location>
        <begin position="353"/>
        <end position="389"/>
    </location>
</feature>
<evidence type="ECO:0000256" key="13">
    <source>
        <dbReference type="ARBA" id="ARBA00023242"/>
    </source>
</evidence>
<dbReference type="GO" id="GO:0005737">
    <property type="term" value="C:cytoplasm"/>
    <property type="evidence" value="ECO:0007669"/>
    <property type="project" value="UniProtKB-SubCell"/>
</dbReference>
<dbReference type="InterPro" id="IPR008967">
    <property type="entry name" value="p53-like_TF_DNA-bd_sf"/>
</dbReference>
<dbReference type="PANTHER" id="PTHR11447">
    <property type="entry name" value="CELLULAR TUMOR ANTIGEN P53"/>
    <property type="match status" value="1"/>
</dbReference>
<dbReference type="SUPFAM" id="SSF47719">
    <property type="entry name" value="p53 tetramerization domain"/>
    <property type="match status" value="1"/>
</dbReference>
<feature type="site" description="Interaction with DNA" evidence="16">
    <location>
        <position position="144"/>
    </location>
</feature>
<keyword evidence="6 18" id="KW-0053">Apoptosis</keyword>
<feature type="domain" description="p53 DNA-binding" evidence="20">
    <location>
        <begin position="123"/>
        <end position="313"/>
    </location>
</feature>
<feature type="domain" description="p53 transactivation" evidence="22">
    <location>
        <begin position="41"/>
        <end position="61"/>
    </location>
</feature>
<dbReference type="AlphaFoldDB" id="A0A9D3PNC4"/>
<dbReference type="GO" id="GO:0005634">
    <property type="term" value="C:nucleus"/>
    <property type="evidence" value="ECO:0007669"/>
    <property type="project" value="UniProtKB-SubCell"/>
</dbReference>
<dbReference type="Pfam" id="PF00870">
    <property type="entry name" value="P53"/>
    <property type="match status" value="1"/>
</dbReference>
<keyword evidence="5" id="KW-0597">Phosphoprotein</keyword>
<dbReference type="Pfam" id="PF08563">
    <property type="entry name" value="P53_TAD"/>
    <property type="match status" value="1"/>
</dbReference>
<dbReference type="InterPro" id="IPR011615">
    <property type="entry name" value="p53_DNA-bd"/>
</dbReference>
<comment type="function">
    <text evidence="18">Multifunctional transcription factor that induces cell cycle arrest, DNA repair or apoptosis upon binding to its target DNA sequence. Acts as a tumor suppressor in many tumor types; induces growth arrest or apoptosis depending on the physiological circumstances and cell type. Negatively regulates cell division by controlling expression of a set of genes required for this process. One of the activated genes is an inhibitor of cyclin-dependent kinases. Apoptosis induction seems to be mediated either by stimulation of BAX and FAS antigen expression, or by repression of Bcl-2 expression.</text>
</comment>
<dbReference type="InterPro" id="IPR036674">
    <property type="entry name" value="p53_tetramer_sf"/>
</dbReference>
<keyword evidence="4 18" id="KW-0963">Cytoplasm</keyword>
<dbReference type="EMBL" id="JAFDVH010000014">
    <property type="protein sequence ID" value="KAG7464676.1"/>
    <property type="molecule type" value="Genomic_DNA"/>
</dbReference>
<dbReference type="PROSITE" id="PS00348">
    <property type="entry name" value="P53"/>
    <property type="match status" value="1"/>
</dbReference>
<dbReference type="GO" id="GO:0000978">
    <property type="term" value="F:RNA polymerase II cis-regulatory region sequence-specific DNA binding"/>
    <property type="evidence" value="ECO:0007669"/>
    <property type="project" value="TreeGrafter"/>
</dbReference>
<protein>
    <recommendedName>
        <fullName evidence="3 18">Cellular tumor antigen p53</fullName>
    </recommendedName>
</protein>
<comment type="similarity">
    <text evidence="1 18">Belongs to the p53 family.</text>
</comment>
<evidence type="ECO:0000256" key="2">
    <source>
        <dbReference type="ARBA" id="ARBA00011393"/>
    </source>
</evidence>
<evidence type="ECO:0000256" key="16">
    <source>
        <dbReference type="PIRSR" id="PIRSR602117-2"/>
    </source>
</evidence>
<dbReference type="GO" id="GO:0000981">
    <property type="term" value="F:DNA-binding transcription factor activity, RNA polymerase II-specific"/>
    <property type="evidence" value="ECO:0007669"/>
    <property type="project" value="TreeGrafter"/>
</dbReference>
<keyword evidence="11 18" id="KW-0010">Activator</keyword>
<keyword evidence="8 15" id="KW-0862">Zinc</keyword>
<evidence type="ECO:0000256" key="14">
    <source>
        <dbReference type="ARBA" id="ARBA00023306"/>
    </source>
</evidence>
<evidence type="ECO:0000256" key="6">
    <source>
        <dbReference type="ARBA" id="ARBA00022703"/>
    </source>
</evidence>
<keyword evidence="10 18" id="KW-0238">DNA-binding</keyword>
<feature type="binding site" evidence="15">
    <location>
        <position position="203"/>
    </location>
    <ligand>
        <name>Zn(2+)</name>
        <dbReference type="ChEBI" id="CHEBI:29105"/>
    </ligand>
</feature>
<keyword evidence="14 18" id="KW-0131">Cell cycle</keyword>
<gene>
    <name evidence="23" type="ORF">MATL_G00167960</name>
</gene>
<dbReference type="OrthoDB" id="5915660at2759"/>
<feature type="region of interest" description="Disordered" evidence="19">
    <location>
        <begin position="387"/>
        <end position="429"/>
    </location>
</feature>
<dbReference type="FunFam" id="4.10.170.10:FF:000005">
    <property type="entry name" value="Cellular tumor antigen p53"/>
    <property type="match status" value="1"/>
</dbReference>
<evidence type="ECO:0000256" key="15">
    <source>
        <dbReference type="PIRSR" id="PIRSR602117-1"/>
    </source>
</evidence>
<dbReference type="PANTHER" id="PTHR11447:SF6">
    <property type="entry name" value="CELLULAR TUMOR ANTIGEN P53"/>
    <property type="match status" value="1"/>
</dbReference>
<feature type="binding site" evidence="15">
    <location>
        <position position="200"/>
    </location>
    <ligand>
        <name>Zn(2+)</name>
        <dbReference type="ChEBI" id="CHEBI:29105"/>
    </ligand>
</feature>
<evidence type="ECO:0000256" key="1">
    <source>
        <dbReference type="ARBA" id="ARBA00006167"/>
    </source>
</evidence>
<evidence type="ECO:0000313" key="23">
    <source>
        <dbReference type="EMBL" id="KAG7464676.1"/>
    </source>
</evidence>
<dbReference type="SUPFAM" id="SSF49417">
    <property type="entry name" value="p53-like transcription factors"/>
    <property type="match status" value="1"/>
</dbReference>
<dbReference type="PRINTS" id="PR00386">
    <property type="entry name" value="P53SUPPRESSR"/>
</dbReference>
<dbReference type="InterPro" id="IPR057064">
    <property type="entry name" value="P53_central_site"/>
</dbReference>
<evidence type="ECO:0000256" key="9">
    <source>
        <dbReference type="ARBA" id="ARBA00023015"/>
    </source>
</evidence>
<organism evidence="23 24">
    <name type="scientific">Megalops atlanticus</name>
    <name type="common">Tarpon</name>
    <name type="synonym">Clupea gigantea</name>
    <dbReference type="NCBI Taxonomy" id="7932"/>
    <lineage>
        <taxon>Eukaryota</taxon>
        <taxon>Metazoa</taxon>
        <taxon>Chordata</taxon>
        <taxon>Craniata</taxon>
        <taxon>Vertebrata</taxon>
        <taxon>Euteleostomi</taxon>
        <taxon>Actinopterygii</taxon>
        <taxon>Neopterygii</taxon>
        <taxon>Teleostei</taxon>
        <taxon>Elopiformes</taxon>
        <taxon>Megalopidae</taxon>
        <taxon>Megalops</taxon>
    </lineage>
</organism>
<comment type="caution">
    <text evidence="23">The sequence shown here is derived from an EMBL/GenBank/DDBJ whole genome shotgun (WGS) entry which is preliminary data.</text>
</comment>
<keyword evidence="12 18" id="KW-0804">Transcription</keyword>
<evidence type="ECO:0000259" key="20">
    <source>
        <dbReference type="Pfam" id="PF00870"/>
    </source>
</evidence>
<evidence type="ECO:0000256" key="11">
    <source>
        <dbReference type="ARBA" id="ARBA00023159"/>
    </source>
</evidence>
<keyword evidence="7 15" id="KW-0479">Metal-binding</keyword>
<dbReference type="CDD" id="cd08367">
    <property type="entry name" value="P53"/>
    <property type="match status" value="1"/>
</dbReference>
<dbReference type="InterPro" id="IPR013872">
    <property type="entry name" value="p53_transactivation_domain"/>
</dbReference>
<reference evidence="23" key="1">
    <citation type="submission" date="2021-01" db="EMBL/GenBank/DDBJ databases">
        <authorList>
            <person name="Zahm M."/>
            <person name="Roques C."/>
            <person name="Cabau C."/>
            <person name="Klopp C."/>
            <person name="Donnadieu C."/>
            <person name="Jouanno E."/>
            <person name="Lampietro C."/>
            <person name="Louis A."/>
            <person name="Herpin A."/>
            <person name="Echchiki A."/>
            <person name="Berthelot C."/>
            <person name="Parey E."/>
            <person name="Roest-Crollius H."/>
            <person name="Braasch I."/>
            <person name="Postlethwait J."/>
            <person name="Bobe J."/>
            <person name="Montfort J."/>
            <person name="Bouchez O."/>
            <person name="Begum T."/>
            <person name="Mejri S."/>
            <person name="Adams A."/>
            <person name="Chen W.-J."/>
            <person name="Guiguen Y."/>
        </authorList>
    </citation>
    <scope>NUCLEOTIDE SEQUENCE</scope>
    <source>
        <strain evidence="23">YG-15Mar2019-1</strain>
        <tissue evidence="23">Brain</tissue>
    </source>
</reference>
<dbReference type="GO" id="GO:0006915">
    <property type="term" value="P:apoptotic process"/>
    <property type="evidence" value="ECO:0007669"/>
    <property type="project" value="UniProtKB-KW"/>
</dbReference>
<evidence type="ECO:0000259" key="21">
    <source>
        <dbReference type="Pfam" id="PF07710"/>
    </source>
</evidence>
<dbReference type="Gene3D" id="4.10.170.10">
    <property type="entry name" value="p53-like tetramerisation domain"/>
    <property type="match status" value="1"/>
</dbReference>
<keyword evidence="9 18" id="KW-0805">Transcription regulation</keyword>
<evidence type="ECO:0000313" key="24">
    <source>
        <dbReference type="Proteomes" id="UP001046870"/>
    </source>
</evidence>
<evidence type="ECO:0000256" key="7">
    <source>
        <dbReference type="ARBA" id="ARBA00022723"/>
    </source>
</evidence>
<evidence type="ECO:0000256" key="12">
    <source>
        <dbReference type="ARBA" id="ARBA00023163"/>
    </source>
</evidence>
<evidence type="ECO:0000256" key="10">
    <source>
        <dbReference type="ARBA" id="ARBA00023125"/>
    </source>
</evidence>
<dbReference type="InterPro" id="IPR010991">
    <property type="entry name" value="p53_tetrameristn"/>
</dbReference>
<evidence type="ECO:0000256" key="4">
    <source>
        <dbReference type="ARBA" id="ARBA00022490"/>
    </source>
</evidence>
<feature type="cross-link" description="Glycyl lysine isopeptide (Lys-Gly) (interchain with G-Cter in ubiquitin)" evidence="17">
    <location>
        <position position="316"/>
    </location>
</feature>
<evidence type="ECO:0000256" key="19">
    <source>
        <dbReference type="SAM" id="MobiDB-lite"/>
    </source>
</evidence>
<accession>A0A9D3PNC4</accession>
<evidence type="ECO:0000259" key="22">
    <source>
        <dbReference type="Pfam" id="PF08563"/>
    </source>
</evidence>
<evidence type="ECO:0000256" key="18">
    <source>
        <dbReference type="RuleBase" id="RU003304"/>
    </source>
</evidence>
<comment type="subcellular location">
    <subcellularLocation>
        <location evidence="18">Cytoplasm</location>
    </subcellularLocation>
    <subcellularLocation>
        <location evidence="18">Nucleus</location>
    </subcellularLocation>
</comment>
<evidence type="ECO:0000256" key="17">
    <source>
        <dbReference type="PIRSR" id="PIRSR602117-3"/>
    </source>
</evidence>
<dbReference type="InterPro" id="IPR002117">
    <property type="entry name" value="p53_tumour_suppressor"/>
</dbReference>
<evidence type="ECO:0000256" key="3">
    <source>
        <dbReference type="ARBA" id="ARBA00017135"/>
    </source>
</evidence>
<keyword evidence="13 18" id="KW-0539">Nucleus</keyword>
<proteinExistence type="inferred from homology"/>
<feature type="region of interest" description="Disordered" evidence="19">
    <location>
        <begin position="308"/>
        <end position="357"/>
    </location>
</feature>
<dbReference type="GO" id="GO:0046872">
    <property type="term" value="F:metal ion binding"/>
    <property type="evidence" value="ECO:0007669"/>
    <property type="project" value="UniProtKB-KW"/>
</dbReference>
<dbReference type="GO" id="GO:0042981">
    <property type="term" value="P:regulation of apoptotic process"/>
    <property type="evidence" value="ECO:0007669"/>
    <property type="project" value="UniProtKB-ARBA"/>
</dbReference>
<sequence>MQLGLYCISAFFKWLRSERSICCAVIGCLSEGQEAEMAEQESDTLPLSQESFQELWNMIVAQPTTSVSPAVADTWESHLPADAPLSGNFEAFLSNEMPATATPQPSVSALDSGPLLASMVPSTSEYPGDLGFRLHFPEQSSTAKSVNSTFSPDLNKLFCQLAKTCPVEILVDRPPPQGAVLRATAVYKKPEHMALAVRCCPHHEKTHECNNGPAPPSHLIRVEGSQQVSYMEDANTERHSVVVPYEPPQPGSECTTVLYNYMCNSSCMGGMNRRPILTIITLETQEGHVLGRRCFEVRVCACPGRDRKTEEEKFQKKQEKTNTKTTGGTKRSFKEVSQPTARPEVSKKPKTVSKSEEEVYTLLVRGRERYEMLKHINDGLELQDLVPAADQDKYRQRQQPKTASKPEREGAAPKKGKKMLVRGERSDSD</sequence>
<feature type="compositionally biased region" description="Basic and acidic residues" evidence="19">
    <location>
        <begin position="308"/>
        <end position="322"/>
    </location>
</feature>
<evidence type="ECO:0000256" key="5">
    <source>
        <dbReference type="ARBA" id="ARBA00022553"/>
    </source>
</evidence>
<name>A0A9D3PNC4_MEGAT</name>
<dbReference type="FunFam" id="2.60.40.720:FF:000003">
    <property type="entry name" value="Cellular tumor antigen p53"/>
    <property type="match status" value="1"/>
</dbReference>
<comment type="subunit">
    <text evidence="2 18">Binds DNA as a homotetramer.</text>
</comment>
<feature type="binding site" evidence="15">
    <location>
        <position position="263"/>
    </location>
    <ligand>
        <name>Zn(2+)</name>
        <dbReference type="ChEBI" id="CHEBI:29105"/>
    </ligand>
</feature>
<dbReference type="Pfam" id="PF07710">
    <property type="entry name" value="P53_tetramer"/>
    <property type="match status" value="1"/>
</dbReference>
<comment type="cofactor">
    <cofactor evidence="15 18">
        <name>Zn(2+)</name>
        <dbReference type="ChEBI" id="CHEBI:29105"/>
    </cofactor>
    <text evidence="15 18">Binds 1 zinc ion per subunit.</text>
</comment>
<feature type="binding site" evidence="15">
    <location>
        <position position="267"/>
    </location>
    <ligand>
        <name>Zn(2+)</name>
        <dbReference type="ChEBI" id="CHEBI:29105"/>
    </ligand>
</feature>
<dbReference type="Gene3D" id="2.60.40.720">
    <property type="match status" value="1"/>
</dbReference>